<accession>A0A9N9MQI8</accession>
<sequence length="201" mass="23362">MAISNDEIYALLKSVQESNNGISQDIKQIKKDFQTYKEEISKIKDTVKTLESANQIISEKINLHDIMRKKNIVLFGLPESSTLEEDLKSFFLEKLSVKIENFDLDNFYRIGERSENKVRAVLVKFTREKTKQDVFKNVKKLRGTAYSIANDLSQKQSQEQNILYNHYKSAKSKQYSAKIVKNTFIVNGTTYTVEDLREDEE</sequence>
<dbReference type="AlphaFoldDB" id="A0A9N9MQI8"/>
<keyword evidence="1" id="KW-0175">Coiled coil</keyword>
<organism evidence="2 3">
    <name type="scientific">Ceutorhynchus assimilis</name>
    <name type="common">cabbage seed weevil</name>
    <dbReference type="NCBI Taxonomy" id="467358"/>
    <lineage>
        <taxon>Eukaryota</taxon>
        <taxon>Metazoa</taxon>
        <taxon>Ecdysozoa</taxon>
        <taxon>Arthropoda</taxon>
        <taxon>Hexapoda</taxon>
        <taxon>Insecta</taxon>
        <taxon>Pterygota</taxon>
        <taxon>Neoptera</taxon>
        <taxon>Endopterygota</taxon>
        <taxon>Coleoptera</taxon>
        <taxon>Polyphaga</taxon>
        <taxon>Cucujiformia</taxon>
        <taxon>Curculionidae</taxon>
        <taxon>Ceutorhynchinae</taxon>
        <taxon>Ceutorhynchus</taxon>
    </lineage>
</organism>
<name>A0A9N9MQI8_9CUCU</name>
<dbReference type="EMBL" id="OU892281">
    <property type="protein sequence ID" value="CAG9768965.1"/>
    <property type="molecule type" value="Genomic_DNA"/>
</dbReference>
<evidence type="ECO:0000313" key="2">
    <source>
        <dbReference type="EMBL" id="CAG9768965.1"/>
    </source>
</evidence>
<dbReference type="OrthoDB" id="6784385at2759"/>
<dbReference type="PANTHER" id="PTHR37445">
    <property type="entry name" value="PROTEIN CBG24663"/>
    <property type="match status" value="1"/>
</dbReference>
<feature type="coiled-coil region" evidence="1">
    <location>
        <begin position="26"/>
        <end position="53"/>
    </location>
</feature>
<keyword evidence="3" id="KW-1185">Reference proteome</keyword>
<evidence type="ECO:0000313" key="3">
    <source>
        <dbReference type="Proteomes" id="UP001152799"/>
    </source>
</evidence>
<reference evidence="2" key="1">
    <citation type="submission" date="2022-01" db="EMBL/GenBank/DDBJ databases">
        <authorList>
            <person name="King R."/>
        </authorList>
    </citation>
    <scope>NUCLEOTIDE SEQUENCE</scope>
</reference>
<gene>
    <name evidence="2" type="ORF">CEUTPL_LOCUS9483</name>
</gene>
<dbReference type="Gene3D" id="3.30.70.1820">
    <property type="entry name" value="L1 transposable element, RRM domain"/>
    <property type="match status" value="1"/>
</dbReference>
<proteinExistence type="predicted"/>
<dbReference type="Proteomes" id="UP001152799">
    <property type="component" value="Chromosome 5"/>
</dbReference>
<evidence type="ECO:0000256" key="1">
    <source>
        <dbReference type="SAM" id="Coils"/>
    </source>
</evidence>
<dbReference type="PANTHER" id="PTHR37445:SF3">
    <property type="entry name" value="ZINC FINGER PHD-TYPE DOMAIN-CONTAINING PROTEIN"/>
    <property type="match status" value="1"/>
</dbReference>
<protein>
    <submittedName>
        <fullName evidence="2">Uncharacterized protein</fullName>
    </submittedName>
</protein>